<evidence type="ECO:0000313" key="3">
    <source>
        <dbReference type="EMBL" id="AOT71937.1"/>
    </source>
</evidence>
<dbReference type="KEGG" id="gfe:Gferi_21790"/>
<evidence type="ECO:0000256" key="1">
    <source>
        <dbReference type="ARBA" id="ARBA00022491"/>
    </source>
</evidence>
<keyword evidence="1" id="KW-0678">Repressor</keyword>
<dbReference type="RefSeq" id="WP_069980253.1">
    <property type="nucleotide sequence ID" value="NZ_CP017269.1"/>
</dbReference>
<name>A0A1D8GLY9_9FIRM</name>
<keyword evidence="4" id="KW-1185">Reference proteome</keyword>
<reference evidence="3 4" key="1">
    <citation type="submission" date="2016-09" db="EMBL/GenBank/DDBJ databases">
        <title>Genomic analysis reveals versatility of anaerobic energy metabolism of Geosporobacter ferrireducens IRF9 of phylum Firmicutes.</title>
        <authorList>
            <person name="Kim S.-J."/>
        </authorList>
    </citation>
    <scope>NUCLEOTIDE SEQUENCE [LARGE SCALE GENOMIC DNA]</scope>
    <source>
        <strain evidence="3 4">IRF9</strain>
    </source>
</reference>
<accession>A0A1D8GLY9</accession>
<dbReference type="STRING" id="1424294.Gferi_21790"/>
<dbReference type="InterPro" id="IPR003751">
    <property type="entry name" value="CsrA"/>
</dbReference>
<dbReference type="OrthoDB" id="9809061at2"/>
<proteinExistence type="predicted"/>
<dbReference type="Pfam" id="PF02599">
    <property type="entry name" value="CsrA"/>
    <property type="match status" value="1"/>
</dbReference>
<dbReference type="GO" id="GO:0044781">
    <property type="term" value="P:bacterial-type flagellum organization"/>
    <property type="evidence" value="ECO:0007669"/>
    <property type="project" value="UniProtKB-KW"/>
</dbReference>
<dbReference type="GO" id="GO:0006109">
    <property type="term" value="P:regulation of carbohydrate metabolic process"/>
    <property type="evidence" value="ECO:0007669"/>
    <property type="project" value="InterPro"/>
</dbReference>
<dbReference type="Proteomes" id="UP000095743">
    <property type="component" value="Chromosome"/>
</dbReference>
<organism evidence="3 4">
    <name type="scientific">Geosporobacter ferrireducens</name>
    <dbReference type="NCBI Taxonomy" id="1424294"/>
    <lineage>
        <taxon>Bacteria</taxon>
        <taxon>Bacillati</taxon>
        <taxon>Bacillota</taxon>
        <taxon>Clostridia</taxon>
        <taxon>Peptostreptococcales</taxon>
        <taxon>Thermotaleaceae</taxon>
        <taxon>Geosporobacter</taxon>
    </lineage>
</organism>
<dbReference type="GO" id="GO:0006402">
    <property type="term" value="P:mRNA catabolic process"/>
    <property type="evidence" value="ECO:0007669"/>
    <property type="project" value="InterPro"/>
</dbReference>
<dbReference type="GO" id="GO:0003723">
    <property type="term" value="F:RNA binding"/>
    <property type="evidence" value="ECO:0007669"/>
    <property type="project" value="InterPro"/>
</dbReference>
<evidence type="ECO:0000313" key="4">
    <source>
        <dbReference type="Proteomes" id="UP000095743"/>
    </source>
</evidence>
<dbReference type="SUPFAM" id="SSF117130">
    <property type="entry name" value="CsrA-like"/>
    <property type="match status" value="1"/>
</dbReference>
<dbReference type="EMBL" id="CP017269">
    <property type="protein sequence ID" value="AOT71937.1"/>
    <property type="molecule type" value="Genomic_DNA"/>
</dbReference>
<dbReference type="InterPro" id="IPR036107">
    <property type="entry name" value="CsrA_sf"/>
</dbReference>
<dbReference type="AlphaFoldDB" id="A0A1D8GLY9"/>
<evidence type="ECO:0008006" key="5">
    <source>
        <dbReference type="Google" id="ProtNLM"/>
    </source>
</evidence>
<sequence>MLITEIKDGECAMIGDNIRIHIVKNKKRDIRLAIDAPKHLPIKRGECIEKNRLPNFKEKKCWVE</sequence>
<dbReference type="Gene3D" id="2.60.40.4380">
    <property type="entry name" value="Translational regulator CsrA"/>
    <property type="match status" value="1"/>
</dbReference>
<evidence type="ECO:0000256" key="2">
    <source>
        <dbReference type="ARBA" id="ARBA00022795"/>
    </source>
</evidence>
<gene>
    <name evidence="3" type="ORF">Gferi_21790</name>
</gene>
<keyword evidence="2" id="KW-1005">Bacterial flagellum biogenesis</keyword>
<protein>
    <recommendedName>
        <fullName evidence="5">Carbon storage regulator</fullName>
    </recommendedName>
</protein>